<keyword evidence="1 4" id="KW-0489">Methyltransferase</keyword>
<dbReference type="GO" id="GO:0043770">
    <property type="term" value="F:demethylmenaquinone methyltransferase activity"/>
    <property type="evidence" value="ECO:0007669"/>
    <property type="project" value="UniProtKB-EC"/>
</dbReference>
<dbReference type="EMBL" id="CAKLDM010000002">
    <property type="protein sequence ID" value="CAH0541763.1"/>
    <property type="molecule type" value="Genomic_DNA"/>
</dbReference>
<evidence type="ECO:0000259" key="3">
    <source>
        <dbReference type="Pfam" id="PF13649"/>
    </source>
</evidence>
<dbReference type="Pfam" id="PF13649">
    <property type="entry name" value="Methyltransf_25"/>
    <property type="match status" value="1"/>
</dbReference>
<evidence type="ECO:0000313" key="5">
    <source>
        <dbReference type="Proteomes" id="UP000838748"/>
    </source>
</evidence>
<dbReference type="RefSeq" id="WP_237363265.1">
    <property type="nucleotide sequence ID" value="NZ_CAKLDM010000002.1"/>
</dbReference>
<reference evidence="4" key="1">
    <citation type="submission" date="2021-11" db="EMBL/GenBank/DDBJ databases">
        <authorList>
            <person name="Rodrigo-Torres L."/>
            <person name="Arahal R. D."/>
            <person name="Lucena T."/>
        </authorList>
    </citation>
    <scope>NUCLEOTIDE SEQUENCE</scope>
    <source>
        <strain evidence="4">CECT 7928</strain>
    </source>
</reference>
<organism evidence="4 5">
    <name type="scientific">Vibrio marisflavi CECT 7928</name>
    <dbReference type="NCBI Taxonomy" id="634439"/>
    <lineage>
        <taxon>Bacteria</taxon>
        <taxon>Pseudomonadati</taxon>
        <taxon>Pseudomonadota</taxon>
        <taxon>Gammaproteobacteria</taxon>
        <taxon>Vibrionales</taxon>
        <taxon>Vibrionaceae</taxon>
        <taxon>Vibrio</taxon>
    </lineage>
</organism>
<dbReference type="InterPro" id="IPR029063">
    <property type="entry name" value="SAM-dependent_MTases_sf"/>
</dbReference>
<dbReference type="EC" id="2.1.1.163" evidence="4"/>
<dbReference type="InterPro" id="IPR041698">
    <property type="entry name" value="Methyltransf_25"/>
</dbReference>
<dbReference type="PANTHER" id="PTHR43861:SF1">
    <property type="entry name" value="TRANS-ACONITATE 2-METHYLTRANSFERASE"/>
    <property type="match status" value="1"/>
</dbReference>
<dbReference type="Proteomes" id="UP000838748">
    <property type="component" value="Unassembled WGS sequence"/>
</dbReference>
<protein>
    <submittedName>
        <fullName evidence="4">2-methoxy-6-polyprenyl-1,4-benzoquinol methylase, mitochondrial</fullName>
        <ecNumber evidence="4">2.1.1.163</ecNumber>
    </submittedName>
</protein>
<evidence type="ECO:0000256" key="2">
    <source>
        <dbReference type="ARBA" id="ARBA00022679"/>
    </source>
</evidence>
<keyword evidence="5" id="KW-1185">Reference proteome</keyword>
<sequence length="235" mass="27332">MASFDKELVRKFWDSRVEKLDKTSNKVSITNLETNSQLSEQKVKLESRVLETVFKGSYNTNLLDLGCGYGYWSIHFSKYFKKIIAVEYNQNLIQYGQEIAKENNLRNITFLQSDVCDFNFDNDYDVVLISGLFLYLEDGDIIRILTKLSKCLKPGARIILRDGMSLLKDDHIISNKYSTALGDNYSAIYRTPQKYRELFSCLNATLIHDMDMFDDASGLNKWKETRLRVMVYEVQ</sequence>
<feature type="domain" description="Methyltransferase" evidence="3">
    <location>
        <begin position="63"/>
        <end position="155"/>
    </location>
</feature>
<dbReference type="PANTHER" id="PTHR43861">
    <property type="entry name" value="TRANS-ACONITATE 2-METHYLTRANSFERASE-RELATED"/>
    <property type="match status" value="1"/>
</dbReference>
<proteinExistence type="predicted"/>
<comment type="caution">
    <text evidence="4">The sequence shown here is derived from an EMBL/GenBank/DDBJ whole genome shotgun (WGS) entry which is preliminary data.</text>
</comment>
<accession>A0ABM9A822</accession>
<evidence type="ECO:0000256" key="1">
    <source>
        <dbReference type="ARBA" id="ARBA00022603"/>
    </source>
</evidence>
<dbReference type="Gene3D" id="3.40.50.150">
    <property type="entry name" value="Vaccinia Virus protein VP39"/>
    <property type="match status" value="1"/>
</dbReference>
<gene>
    <name evidence="4" type="primary">COQ5_3</name>
    <name evidence="4" type="ORF">VMF7928_03819</name>
</gene>
<name>A0ABM9A822_9VIBR</name>
<dbReference type="SUPFAM" id="SSF53335">
    <property type="entry name" value="S-adenosyl-L-methionine-dependent methyltransferases"/>
    <property type="match status" value="1"/>
</dbReference>
<dbReference type="GO" id="GO:0032259">
    <property type="term" value="P:methylation"/>
    <property type="evidence" value="ECO:0007669"/>
    <property type="project" value="UniProtKB-KW"/>
</dbReference>
<dbReference type="CDD" id="cd02440">
    <property type="entry name" value="AdoMet_MTases"/>
    <property type="match status" value="1"/>
</dbReference>
<evidence type="ECO:0000313" key="4">
    <source>
        <dbReference type="EMBL" id="CAH0541763.1"/>
    </source>
</evidence>
<keyword evidence="2 4" id="KW-0808">Transferase</keyword>